<feature type="region of interest" description="Disordered" evidence="1">
    <location>
        <begin position="235"/>
        <end position="266"/>
    </location>
</feature>
<feature type="compositionally biased region" description="Low complexity" evidence="1">
    <location>
        <begin position="235"/>
        <end position="244"/>
    </location>
</feature>
<name>A0A126V0R3_9RHOB</name>
<feature type="region of interest" description="Disordered" evidence="1">
    <location>
        <begin position="13"/>
        <end position="132"/>
    </location>
</feature>
<dbReference type="Proteomes" id="UP000070371">
    <property type="component" value="Chromosome"/>
</dbReference>
<sequence length="266" mass="28122">MNFRDHLSALARGNYGTGPVAKPLRTTPFGPDPVEIYSEETFAPTQSAGRFDATFADPSQSPTSLLPPQTPSENPAPRPFPMTSQPQVTSPSASPAHDAGDILSQTIFQSEPDRRAEAASGSTPANHPIMQATAPQPDLSLARKLPDVLGYDPVPQVQRSDWAQDITTDLAPPDGSARHLPRDTSHSFNFEQADTDPVPNATPPANATKVRTPSVQAPPTGLSIGELNIVMLPPDSSAAPTAAPQLRRGIPISPSAARRRAGIGRL</sequence>
<dbReference type="AlphaFoldDB" id="A0A126V0R3"/>
<dbReference type="STRING" id="1579316.RC74_12210"/>
<dbReference type="RefSeq" id="WP_039004695.1">
    <property type="nucleotide sequence ID" value="NZ_CP014327.1"/>
</dbReference>
<feature type="compositionally biased region" description="Pro residues" evidence="1">
    <location>
        <begin position="68"/>
        <end position="80"/>
    </location>
</feature>
<reference evidence="2 3" key="1">
    <citation type="submission" date="2016-02" db="EMBL/GenBank/DDBJ databases">
        <title>Complete genome sequence of Halocynthiibacter arcticus PAMC 20958t from arctic marine sediment.</title>
        <authorList>
            <person name="Lee Y.M."/>
            <person name="Baek K."/>
            <person name="Lee H.K."/>
            <person name="Shin S.C."/>
        </authorList>
    </citation>
    <scope>NUCLEOTIDE SEQUENCE [LARGE SCALE GENOMIC DNA]</scope>
    <source>
        <strain evidence="2">PAMC 20958</strain>
    </source>
</reference>
<evidence type="ECO:0000313" key="2">
    <source>
        <dbReference type="EMBL" id="AML51928.1"/>
    </source>
</evidence>
<dbReference type="KEGG" id="hat:RC74_12210"/>
<protein>
    <submittedName>
        <fullName evidence="2">Uncharacterized protein</fullName>
    </submittedName>
</protein>
<evidence type="ECO:0000256" key="1">
    <source>
        <dbReference type="SAM" id="MobiDB-lite"/>
    </source>
</evidence>
<proteinExistence type="predicted"/>
<accession>A0A126V0R3</accession>
<feature type="compositionally biased region" description="Polar residues" evidence="1">
    <location>
        <begin position="82"/>
        <end position="93"/>
    </location>
</feature>
<gene>
    <name evidence="2" type="ORF">RC74_12210</name>
</gene>
<feature type="compositionally biased region" description="Low complexity" evidence="1">
    <location>
        <begin position="58"/>
        <end position="67"/>
    </location>
</feature>
<keyword evidence="3" id="KW-1185">Reference proteome</keyword>
<evidence type="ECO:0000313" key="3">
    <source>
        <dbReference type="Proteomes" id="UP000070371"/>
    </source>
</evidence>
<dbReference type="EMBL" id="CP014327">
    <property type="protein sequence ID" value="AML51928.1"/>
    <property type="molecule type" value="Genomic_DNA"/>
</dbReference>
<organism evidence="2 3">
    <name type="scientific">Falsihalocynthiibacter arcticus</name>
    <dbReference type="NCBI Taxonomy" id="1579316"/>
    <lineage>
        <taxon>Bacteria</taxon>
        <taxon>Pseudomonadati</taxon>
        <taxon>Pseudomonadota</taxon>
        <taxon>Alphaproteobacteria</taxon>
        <taxon>Rhodobacterales</taxon>
        <taxon>Roseobacteraceae</taxon>
        <taxon>Falsihalocynthiibacter</taxon>
    </lineage>
</organism>
<feature type="compositionally biased region" description="Basic residues" evidence="1">
    <location>
        <begin position="257"/>
        <end position="266"/>
    </location>
</feature>